<dbReference type="AlphaFoldDB" id="A0A410DZF0"/>
<dbReference type="SUPFAM" id="SSF53474">
    <property type="entry name" value="alpha/beta-Hydrolases"/>
    <property type="match status" value="1"/>
</dbReference>
<dbReference type="Proteomes" id="UP000286268">
    <property type="component" value="Chromosome"/>
</dbReference>
<dbReference type="GO" id="GO:0016020">
    <property type="term" value="C:membrane"/>
    <property type="evidence" value="ECO:0007669"/>
    <property type="project" value="TreeGrafter"/>
</dbReference>
<keyword evidence="4" id="KW-1185">Reference proteome</keyword>
<dbReference type="PRINTS" id="PR00111">
    <property type="entry name" value="ABHYDROLASE"/>
</dbReference>
<evidence type="ECO:0000256" key="1">
    <source>
        <dbReference type="ARBA" id="ARBA00022801"/>
    </source>
</evidence>
<protein>
    <submittedName>
        <fullName evidence="3">Alpha/beta hydrolase</fullName>
    </submittedName>
</protein>
<dbReference type="KEGG" id="cmah:C1I91_23880"/>
<gene>
    <name evidence="3" type="ORF">C1I91_23880</name>
</gene>
<keyword evidence="1 3" id="KW-0378">Hydrolase</keyword>
<dbReference type="RefSeq" id="WP_128216086.1">
    <property type="nucleotide sequence ID" value="NZ_CP025746.1"/>
</dbReference>
<dbReference type="InterPro" id="IPR000639">
    <property type="entry name" value="Epox_hydrolase-like"/>
</dbReference>
<evidence type="ECO:0000313" key="3">
    <source>
        <dbReference type="EMBL" id="QAA34433.1"/>
    </source>
</evidence>
<dbReference type="PANTHER" id="PTHR43798">
    <property type="entry name" value="MONOACYLGLYCEROL LIPASE"/>
    <property type="match status" value="1"/>
</dbReference>
<evidence type="ECO:0000313" key="4">
    <source>
        <dbReference type="Proteomes" id="UP000286268"/>
    </source>
</evidence>
<dbReference type="EMBL" id="CP025746">
    <property type="protein sequence ID" value="QAA34433.1"/>
    <property type="molecule type" value="Genomic_DNA"/>
</dbReference>
<dbReference type="Pfam" id="PF00561">
    <property type="entry name" value="Abhydrolase_1"/>
    <property type="match status" value="1"/>
</dbReference>
<dbReference type="InterPro" id="IPR000073">
    <property type="entry name" value="AB_hydrolase_1"/>
</dbReference>
<dbReference type="PANTHER" id="PTHR43798:SF31">
    <property type="entry name" value="AB HYDROLASE SUPERFAMILY PROTEIN YCLE"/>
    <property type="match status" value="1"/>
</dbReference>
<reference evidence="3 4" key="1">
    <citation type="submission" date="2018-01" db="EMBL/GenBank/DDBJ databases">
        <title>Genome Sequencing and Assembly of Anaerobacter polyendosporus strain CT4.</title>
        <authorList>
            <person name="Tachaapaikoon C."/>
            <person name="Sutheeworapong S."/>
            <person name="Jenjaroenpun P."/>
            <person name="Wongsurawat T."/>
            <person name="Nookeaw I."/>
            <person name="Cheawchanlertfa P."/>
            <person name="Kosugi A."/>
            <person name="Cheevadhanarak S."/>
            <person name="Ratanakhanokchai K."/>
        </authorList>
    </citation>
    <scope>NUCLEOTIDE SEQUENCE [LARGE SCALE GENOMIC DNA]</scope>
    <source>
        <strain evidence="3 4">CT4</strain>
    </source>
</reference>
<name>A0A410DZF0_9CLOT</name>
<accession>A0A410DZF0</accession>
<feature type="domain" description="AB hydrolase-1" evidence="2">
    <location>
        <begin position="25"/>
        <end position="256"/>
    </location>
</feature>
<dbReference type="InterPro" id="IPR050266">
    <property type="entry name" value="AB_hydrolase_sf"/>
</dbReference>
<dbReference type="InterPro" id="IPR029058">
    <property type="entry name" value="AB_hydrolase_fold"/>
</dbReference>
<dbReference type="GO" id="GO:0016787">
    <property type="term" value="F:hydrolase activity"/>
    <property type="evidence" value="ECO:0007669"/>
    <property type="project" value="UniProtKB-KW"/>
</dbReference>
<organism evidence="3 4">
    <name type="scientific">Clostridium manihotivorum</name>
    <dbReference type="NCBI Taxonomy" id="2320868"/>
    <lineage>
        <taxon>Bacteria</taxon>
        <taxon>Bacillati</taxon>
        <taxon>Bacillota</taxon>
        <taxon>Clostridia</taxon>
        <taxon>Eubacteriales</taxon>
        <taxon>Clostridiaceae</taxon>
        <taxon>Clostridium</taxon>
    </lineage>
</organism>
<sequence length="273" mass="30857">MGYYVKTEDNVKIYVEDINPSGDKTILFIHGWPANHNLFEYQLDELPRLGYRCIAMDIRGFGKSDKPYDGYNYNTLADDVRCVVNTFKLKNFILAGHSVGGAISIKYMSRHKGYGVSKLALFGAAAPSVTRRPDFPAGVSKEDITSLVDETYADRPKMLKRFSDMFFFQNISDAFSEWFFHLGLEASGWATAKVAEAFRDDNLLADVKKIEVPTLILHGIHDKVCLFPLAIALKQGIKNSKLVPFENSGHGLFWEEKDKFNSELVKFIECSDI</sequence>
<dbReference type="OrthoDB" id="9773293at2"/>
<dbReference type="Gene3D" id="3.40.50.1820">
    <property type="entry name" value="alpha/beta hydrolase"/>
    <property type="match status" value="1"/>
</dbReference>
<proteinExistence type="predicted"/>
<dbReference type="PRINTS" id="PR00412">
    <property type="entry name" value="EPOXHYDRLASE"/>
</dbReference>
<evidence type="ECO:0000259" key="2">
    <source>
        <dbReference type="Pfam" id="PF00561"/>
    </source>
</evidence>